<feature type="region of interest" description="Disordered" evidence="3">
    <location>
        <begin position="1"/>
        <end position="56"/>
    </location>
</feature>
<feature type="domain" description="Plastid lipid-associated protein/fibrillin conserved" evidence="4">
    <location>
        <begin position="58"/>
        <end position="218"/>
    </location>
</feature>
<proteinExistence type="predicted"/>
<dbReference type="RefSeq" id="XP_001416291.1">
    <property type="nucleotide sequence ID" value="XM_001416254.1"/>
</dbReference>
<evidence type="ECO:0000256" key="1">
    <source>
        <dbReference type="ARBA" id="ARBA00004474"/>
    </source>
</evidence>
<feature type="compositionally biased region" description="Polar residues" evidence="3">
    <location>
        <begin position="15"/>
        <end position="25"/>
    </location>
</feature>
<dbReference type="OrthoDB" id="189024at2759"/>
<dbReference type="EMBL" id="CP000582">
    <property type="protein sequence ID" value="ABO94584.1"/>
    <property type="molecule type" value="Genomic_DNA"/>
</dbReference>
<reference evidence="5 6" key="1">
    <citation type="journal article" date="2007" name="Proc. Natl. Acad. Sci. U.S.A.">
        <title>The tiny eukaryote Ostreococcus provides genomic insights into the paradox of plankton speciation.</title>
        <authorList>
            <person name="Palenik B."/>
            <person name="Grimwood J."/>
            <person name="Aerts A."/>
            <person name="Rouze P."/>
            <person name="Salamov A."/>
            <person name="Putnam N."/>
            <person name="Dupont C."/>
            <person name="Jorgensen R."/>
            <person name="Derelle E."/>
            <person name="Rombauts S."/>
            <person name="Zhou K."/>
            <person name="Otillar R."/>
            <person name="Merchant S.S."/>
            <person name="Podell S."/>
            <person name="Gaasterland T."/>
            <person name="Napoli C."/>
            <person name="Gendler K."/>
            <person name="Manuell A."/>
            <person name="Tai V."/>
            <person name="Vallon O."/>
            <person name="Piganeau G."/>
            <person name="Jancek S."/>
            <person name="Heijde M."/>
            <person name="Jabbari K."/>
            <person name="Bowler C."/>
            <person name="Lohr M."/>
            <person name="Robbens S."/>
            <person name="Werner G."/>
            <person name="Dubchak I."/>
            <person name="Pazour G.J."/>
            <person name="Ren Q."/>
            <person name="Paulsen I."/>
            <person name="Delwiche C."/>
            <person name="Schmutz J."/>
            <person name="Rokhsar D."/>
            <person name="Van de Peer Y."/>
            <person name="Moreau H."/>
            <person name="Grigoriev I.V."/>
        </authorList>
    </citation>
    <scope>NUCLEOTIDE SEQUENCE [LARGE SCALE GENOMIC DNA]</scope>
    <source>
        <strain evidence="5 6">CCE9901</strain>
    </source>
</reference>
<sequence>MNVAPRSIGARTRGGTASSSSANTPKLTQKLTTSTTSTARKTLTRATASAPDAQAREDAKRALLSAIEPLERGVKASDEEKAHVDALATALEALNPNPKSLAAPCINGEWELVYTTSASILGTKKPAFLRPSGKIYQTIDAESLRARNRETWPFYNAVAAELTPTSDSAVKVQFKKFFVFGGLIKVTAPERARGALDITYVDDEVRVSRGDKGNLFVLIMHDNEKRLPGEENASGSLKVLSS</sequence>
<feature type="compositionally biased region" description="Low complexity" evidence="3">
    <location>
        <begin position="26"/>
        <end position="49"/>
    </location>
</feature>
<dbReference type="OMA" id="NWRLLYT"/>
<name>A4RTM2_OSTLU</name>
<dbReference type="AlphaFoldDB" id="A4RTM2"/>
<comment type="subcellular location">
    <subcellularLocation>
        <location evidence="1">Plastid</location>
    </subcellularLocation>
</comment>
<keyword evidence="2" id="KW-0934">Plastid</keyword>
<dbReference type="eggNOG" id="ENOG502QSMF">
    <property type="taxonomic scope" value="Eukaryota"/>
</dbReference>
<dbReference type="STRING" id="436017.A4RTM2"/>
<evidence type="ECO:0000313" key="6">
    <source>
        <dbReference type="Proteomes" id="UP000001568"/>
    </source>
</evidence>
<dbReference type="Gramene" id="ABO94584">
    <property type="protein sequence ID" value="ABO94584"/>
    <property type="gene ID" value="OSTLU_29825"/>
</dbReference>
<dbReference type="Pfam" id="PF04755">
    <property type="entry name" value="PAP_fibrillin"/>
    <property type="match status" value="1"/>
</dbReference>
<dbReference type="GeneID" id="5000359"/>
<dbReference type="PANTHER" id="PTHR31906">
    <property type="entry name" value="PLASTID-LIPID-ASSOCIATED PROTEIN 4, CHLOROPLASTIC-RELATED"/>
    <property type="match status" value="1"/>
</dbReference>
<organism evidence="5 6">
    <name type="scientific">Ostreococcus lucimarinus (strain CCE9901)</name>
    <dbReference type="NCBI Taxonomy" id="436017"/>
    <lineage>
        <taxon>Eukaryota</taxon>
        <taxon>Viridiplantae</taxon>
        <taxon>Chlorophyta</taxon>
        <taxon>Mamiellophyceae</taxon>
        <taxon>Mamiellales</taxon>
        <taxon>Bathycoccaceae</taxon>
        <taxon>Ostreococcus</taxon>
    </lineage>
</organism>
<evidence type="ECO:0000256" key="2">
    <source>
        <dbReference type="ARBA" id="ARBA00022640"/>
    </source>
</evidence>
<dbReference type="InterPro" id="IPR006843">
    <property type="entry name" value="PAP/fibrillin_dom"/>
</dbReference>
<accession>A4RTM2</accession>
<dbReference type="GO" id="GO:0009536">
    <property type="term" value="C:plastid"/>
    <property type="evidence" value="ECO:0007669"/>
    <property type="project" value="UniProtKB-SubCell"/>
</dbReference>
<dbReference type="Proteomes" id="UP000001568">
    <property type="component" value="Chromosome 2"/>
</dbReference>
<dbReference type="HOGENOM" id="CLU_069245_3_0_1"/>
<gene>
    <name evidence="5" type="ORF">OSTLU_29825</name>
</gene>
<evidence type="ECO:0000256" key="3">
    <source>
        <dbReference type="SAM" id="MobiDB-lite"/>
    </source>
</evidence>
<dbReference type="KEGG" id="olu:OSTLU_29825"/>
<dbReference type="InterPro" id="IPR039633">
    <property type="entry name" value="PAP"/>
</dbReference>
<protein>
    <recommendedName>
        <fullName evidence="4">Plastid lipid-associated protein/fibrillin conserved domain-containing protein</fullName>
    </recommendedName>
</protein>
<evidence type="ECO:0000313" key="5">
    <source>
        <dbReference type="EMBL" id="ABO94584.1"/>
    </source>
</evidence>
<evidence type="ECO:0000259" key="4">
    <source>
        <dbReference type="Pfam" id="PF04755"/>
    </source>
</evidence>
<keyword evidence="6" id="KW-1185">Reference proteome</keyword>